<accession>A0ABV6RQT7</accession>
<evidence type="ECO:0000259" key="2">
    <source>
        <dbReference type="Pfam" id="PF09917"/>
    </source>
</evidence>
<dbReference type="PANTHER" id="PTHR36919:SF3">
    <property type="entry name" value="BLL5882 PROTEIN"/>
    <property type="match status" value="1"/>
</dbReference>
<dbReference type="RefSeq" id="WP_386669618.1">
    <property type="nucleotide sequence ID" value="NZ_JBHLTG010000003.1"/>
</dbReference>
<dbReference type="Proteomes" id="UP001589896">
    <property type="component" value="Unassembled WGS sequence"/>
</dbReference>
<sequence>MRKSLFALALLSVTFTATAQSSPVGRWKTIDDETGKTMTITEVYSAKNGTLAAKIVEAIDPKAATCTECSGAKKGKPTTGMLVLWDLKQAGNSWGNGQGFKPSTGDSFKVKSMKLVDNGQKLEITGCKMSFLCRTATWQRVN</sequence>
<feature type="domain" description="DUF2147" evidence="2">
    <location>
        <begin position="25"/>
        <end position="140"/>
    </location>
</feature>
<keyword evidence="4" id="KW-1185">Reference proteome</keyword>
<dbReference type="EMBL" id="JBHLTG010000003">
    <property type="protein sequence ID" value="MFC0679156.1"/>
    <property type="molecule type" value="Genomic_DNA"/>
</dbReference>
<dbReference type="InterPro" id="IPR019223">
    <property type="entry name" value="DUF2147"/>
</dbReference>
<dbReference type="Pfam" id="PF09917">
    <property type="entry name" value="DUF2147"/>
    <property type="match status" value="1"/>
</dbReference>
<evidence type="ECO:0000256" key="1">
    <source>
        <dbReference type="SAM" id="SignalP"/>
    </source>
</evidence>
<evidence type="ECO:0000313" key="3">
    <source>
        <dbReference type="EMBL" id="MFC0679156.1"/>
    </source>
</evidence>
<feature type="chain" id="PRO_5046123213" evidence="1">
    <location>
        <begin position="20"/>
        <end position="142"/>
    </location>
</feature>
<name>A0ABV6RQT7_9GAMM</name>
<gene>
    <name evidence="3" type="ORF">ACFFGH_15060</name>
</gene>
<reference evidence="3 4" key="1">
    <citation type="submission" date="2024-09" db="EMBL/GenBank/DDBJ databases">
        <authorList>
            <person name="Sun Q."/>
            <person name="Mori K."/>
        </authorList>
    </citation>
    <scope>NUCLEOTIDE SEQUENCE [LARGE SCALE GENOMIC DNA]</scope>
    <source>
        <strain evidence="3 4">KCTC 23076</strain>
    </source>
</reference>
<keyword evidence="1" id="KW-0732">Signal</keyword>
<comment type="caution">
    <text evidence="3">The sequence shown here is derived from an EMBL/GenBank/DDBJ whole genome shotgun (WGS) entry which is preliminary data.</text>
</comment>
<feature type="signal peptide" evidence="1">
    <location>
        <begin position="1"/>
        <end position="19"/>
    </location>
</feature>
<dbReference type="PANTHER" id="PTHR36919">
    <property type="entry name" value="BLR1215 PROTEIN"/>
    <property type="match status" value="1"/>
</dbReference>
<proteinExistence type="predicted"/>
<dbReference type="Gene3D" id="2.40.128.520">
    <property type="match status" value="1"/>
</dbReference>
<protein>
    <submittedName>
        <fullName evidence="3">DUF2147 domain-containing protein</fullName>
    </submittedName>
</protein>
<evidence type="ECO:0000313" key="4">
    <source>
        <dbReference type="Proteomes" id="UP001589896"/>
    </source>
</evidence>
<organism evidence="3 4">
    <name type="scientific">Lysobacter korlensis</name>
    <dbReference type="NCBI Taxonomy" id="553636"/>
    <lineage>
        <taxon>Bacteria</taxon>
        <taxon>Pseudomonadati</taxon>
        <taxon>Pseudomonadota</taxon>
        <taxon>Gammaproteobacteria</taxon>
        <taxon>Lysobacterales</taxon>
        <taxon>Lysobacteraceae</taxon>
        <taxon>Lysobacter</taxon>
    </lineage>
</organism>